<evidence type="ECO:0000256" key="1">
    <source>
        <dbReference type="SAM" id="Phobius"/>
    </source>
</evidence>
<feature type="transmembrane region" description="Helical" evidence="1">
    <location>
        <begin position="397"/>
        <end position="417"/>
    </location>
</feature>
<feature type="transmembrane region" description="Helical" evidence="1">
    <location>
        <begin position="45"/>
        <end position="64"/>
    </location>
</feature>
<comment type="caution">
    <text evidence="2">The sequence shown here is derived from an EMBL/GenBank/DDBJ whole genome shotgun (WGS) entry which is preliminary data.</text>
</comment>
<sequence>MRYHSPTVQLLLVVVTLLLSTSVRRLVYNFLLQVAPVNENLSYDGYLSTGIIACCCGFLGIFLVNLTGIRFIFVCYAVTNVLCAASVVSYYVQGPSAFQVTAMLINSIGYDIGRVATLVVVLAYPGEKWKARALAAYLLVEYFSITMGDVIAMVNPGSTHERYHLSIAYLCLALLAPIPALAIAPSDQVVRDNGVYLVTPKTTLLTELRQTAKMFTNKYMLLLVPYMFSYPFLFGSAEVDFPNITAIVLYDAGKLFIVFMSQMLDVRWTGRRTRGLVGLALLTVFFAASISSTAALRLIKYDVSGIDLSWPRDKIAKYVMAEVFKEQYVLLMTSYFLAGAASSFIELYGYWVMGTLTNDLKSSGRFVGTYHSTMAIGGLIGYQLTNRTEHGAYTSNIPMYIAISLTCCSLVCMYFIVRRITETNDWTLGRMNYRGSGNQLEPERSSETIVVITDVKYEHTTDSTHSRATTR</sequence>
<name>A0A9W8CRI3_9FUNG</name>
<feature type="transmembrane region" description="Helical" evidence="1">
    <location>
        <begin position="71"/>
        <end position="92"/>
    </location>
</feature>
<feature type="transmembrane region" description="Helical" evidence="1">
    <location>
        <begin position="98"/>
        <end position="122"/>
    </location>
</feature>
<proteinExistence type="predicted"/>
<evidence type="ECO:0000313" key="2">
    <source>
        <dbReference type="EMBL" id="KAJ1723595.1"/>
    </source>
</evidence>
<dbReference type="EMBL" id="JANBOJ010000060">
    <property type="protein sequence ID" value="KAJ1723595.1"/>
    <property type="molecule type" value="Genomic_DNA"/>
</dbReference>
<feature type="transmembrane region" description="Helical" evidence="1">
    <location>
        <begin position="365"/>
        <end position="385"/>
    </location>
</feature>
<feature type="transmembrane region" description="Helical" evidence="1">
    <location>
        <begin position="328"/>
        <end position="353"/>
    </location>
</feature>
<protein>
    <recommendedName>
        <fullName evidence="4">MFS general substrate transporter</fullName>
    </recommendedName>
</protein>
<dbReference type="OrthoDB" id="196103at2759"/>
<accession>A0A9W8CRI3</accession>
<feature type="transmembrane region" description="Helical" evidence="1">
    <location>
        <begin position="243"/>
        <end position="264"/>
    </location>
</feature>
<dbReference type="AlphaFoldDB" id="A0A9W8CRI3"/>
<organism evidence="2 3">
    <name type="scientific">Coemansia erecta</name>
    <dbReference type="NCBI Taxonomy" id="147472"/>
    <lineage>
        <taxon>Eukaryota</taxon>
        <taxon>Fungi</taxon>
        <taxon>Fungi incertae sedis</taxon>
        <taxon>Zoopagomycota</taxon>
        <taxon>Kickxellomycotina</taxon>
        <taxon>Kickxellomycetes</taxon>
        <taxon>Kickxellales</taxon>
        <taxon>Kickxellaceae</taxon>
        <taxon>Coemansia</taxon>
    </lineage>
</organism>
<feature type="transmembrane region" description="Helical" evidence="1">
    <location>
        <begin position="134"/>
        <end position="154"/>
    </location>
</feature>
<feature type="transmembrane region" description="Helical" evidence="1">
    <location>
        <begin position="276"/>
        <end position="299"/>
    </location>
</feature>
<dbReference type="InterPro" id="IPR036259">
    <property type="entry name" value="MFS_trans_sf"/>
</dbReference>
<dbReference type="Proteomes" id="UP001149813">
    <property type="component" value="Unassembled WGS sequence"/>
</dbReference>
<evidence type="ECO:0000313" key="3">
    <source>
        <dbReference type="Proteomes" id="UP001149813"/>
    </source>
</evidence>
<keyword evidence="1" id="KW-0472">Membrane</keyword>
<gene>
    <name evidence="2" type="ORF">LPJ53_002080</name>
</gene>
<keyword evidence="1" id="KW-1133">Transmembrane helix</keyword>
<dbReference type="SUPFAM" id="SSF103473">
    <property type="entry name" value="MFS general substrate transporter"/>
    <property type="match status" value="1"/>
</dbReference>
<evidence type="ECO:0008006" key="4">
    <source>
        <dbReference type="Google" id="ProtNLM"/>
    </source>
</evidence>
<feature type="transmembrane region" description="Helical" evidence="1">
    <location>
        <begin position="166"/>
        <end position="184"/>
    </location>
</feature>
<feature type="transmembrane region" description="Helical" evidence="1">
    <location>
        <begin position="219"/>
        <end position="237"/>
    </location>
</feature>
<keyword evidence="1" id="KW-0812">Transmembrane</keyword>
<reference evidence="2" key="1">
    <citation type="submission" date="2022-07" db="EMBL/GenBank/DDBJ databases">
        <title>Phylogenomic reconstructions and comparative analyses of Kickxellomycotina fungi.</title>
        <authorList>
            <person name="Reynolds N.K."/>
            <person name="Stajich J.E."/>
            <person name="Barry K."/>
            <person name="Grigoriev I.V."/>
            <person name="Crous P."/>
            <person name="Smith M.E."/>
        </authorList>
    </citation>
    <scope>NUCLEOTIDE SEQUENCE</scope>
    <source>
        <strain evidence="2">NBRC 32514</strain>
    </source>
</reference>
<keyword evidence="3" id="KW-1185">Reference proteome</keyword>